<evidence type="ECO:0000256" key="1">
    <source>
        <dbReference type="ARBA" id="ARBA00004781"/>
    </source>
</evidence>
<dbReference type="SUPFAM" id="SSF51445">
    <property type="entry name" value="(Trans)glycosidases"/>
    <property type="match status" value="1"/>
</dbReference>
<dbReference type="SUPFAM" id="SSF51735">
    <property type="entry name" value="NAD(P)-binding Rossmann-fold domains"/>
    <property type="match status" value="1"/>
</dbReference>
<dbReference type="InterPro" id="IPR017853">
    <property type="entry name" value="GH"/>
</dbReference>
<dbReference type="InterPro" id="IPR005913">
    <property type="entry name" value="dTDP_dehydrorham_reduct"/>
</dbReference>
<keyword evidence="9" id="KW-1185">Reference proteome</keyword>
<comment type="similarity">
    <text evidence="2 6">Belongs to the dTDP-4-dehydrorhamnose reductase family.</text>
</comment>
<comment type="caution">
    <text evidence="8">The sequence shown here is derived from an EMBL/GenBank/DDBJ whole genome shotgun (WGS) entry which is preliminary data.</text>
</comment>
<organism evidence="8 9">
    <name type="scientific">Pedobacter ureilyticus</name>
    <dbReference type="NCBI Taxonomy" id="1393051"/>
    <lineage>
        <taxon>Bacteria</taxon>
        <taxon>Pseudomonadati</taxon>
        <taxon>Bacteroidota</taxon>
        <taxon>Sphingobacteriia</taxon>
        <taxon>Sphingobacteriales</taxon>
        <taxon>Sphingobacteriaceae</taxon>
        <taxon>Pedobacter</taxon>
    </lineage>
</organism>
<evidence type="ECO:0000256" key="2">
    <source>
        <dbReference type="ARBA" id="ARBA00010944"/>
    </source>
</evidence>
<dbReference type="CDD" id="cd05254">
    <property type="entry name" value="dTDP_HR_like_SDR_e"/>
    <property type="match status" value="1"/>
</dbReference>
<evidence type="ECO:0000256" key="6">
    <source>
        <dbReference type="RuleBase" id="RU364082"/>
    </source>
</evidence>
<proteinExistence type="inferred from homology"/>
<evidence type="ECO:0000256" key="3">
    <source>
        <dbReference type="ARBA" id="ARBA00012929"/>
    </source>
</evidence>
<dbReference type="EMBL" id="SSHJ02000007">
    <property type="protein sequence ID" value="MFN0256671.1"/>
    <property type="molecule type" value="Genomic_DNA"/>
</dbReference>
<keyword evidence="6" id="KW-0521">NADP</keyword>
<dbReference type="Gene3D" id="3.90.25.10">
    <property type="entry name" value="UDP-galactose 4-epimerase, domain 1"/>
    <property type="match status" value="1"/>
</dbReference>
<dbReference type="InterPro" id="IPR029903">
    <property type="entry name" value="RmlD-like-bd"/>
</dbReference>
<dbReference type="RefSeq" id="WP_138723760.1">
    <property type="nucleotide sequence ID" value="NZ_SSHJ02000007.1"/>
</dbReference>
<dbReference type="EC" id="1.1.1.133" evidence="3 6"/>
<dbReference type="InterPro" id="IPR001360">
    <property type="entry name" value="Glyco_hydro_1"/>
</dbReference>
<evidence type="ECO:0000313" key="9">
    <source>
        <dbReference type="Proteomes" id="UP001517247"/>
    </source>
</evidence>
<evidence type="ECO:0000259" key="7">
    <source>
        <dbReference type="Pfam" id="PF04321"/>
    </source>
</evidence>
<dbReference type="InterPro" id="IPR036291">
    <property type="entry name" value="NAD(P)-bd_dom_sf"/>
</dbReference>
<dbReference type="Pfam" id="PF00232">
    <property type="entry name" value="Glyco_hydro_1"/>
    <property type="match status" value="1"/>
</dbReference>
<reference evidence="8 9" key="1">
    <citation type="submission" date="2024-12" db="EMBL/GenBank/DDBJ databases">
        <authorList>
            <person name="Hu S."/>
        </authorList>
    </citation>
    <scope>NUCLEOTIDE SEQUENCE [LARGE SCALE GENOMIC DNA]</scope>
    <source>
        <strain evidence="8 9">THG-T11</strain>
    </source>
</reference>
<dbReference type="Gene3D" id="3.20.20.80">
    <property type="entry name" value="Glycosidases"/>
    <property type="match status" value="1"/>
</dbReference>
<comment type="function">
    <text evidence="6">Catalyzes the reduction of dTDP-6-deoxy-L-lyxo-4-hexulose to yield dTDP-L-rhamnose.</text>
</comment>
<sequence length="714" mass="80374">METWGGIECSINRVGDEYFDQLAYDNQYNQLTQLEKICNLGITKLRFPILWEKQQPDLQHPIRWAVIPHLDYLKDRKVDVIAGLVHHGSGPIGANVLDDDFPEKLAVYAGKVAKKFPWITNYTPINEPLTTARFCGLYGIWHPHGHSDQTFLKILLNECKASILAMKAIRKRCPQAKFILTEDLAHIHSTPALRQQADFENHRRWLSIDLLCGKVDAQHPLWNYLLESGIETEALAFFTKQLMSPDVLGFNYYITSERFLDENTVNYPLHTHGGNGRQHYADIEAIRTGQTTLMGVRQLLKLAWQRYQLPLAITEAHLHCGREDQLRWLKHIWEDTKLLKADGIPVVAITFWSLLGAHGWNKLLTEAGGTYEPGAFDLHSGIIRPTAISKLITDISETGDYDHPLLASPGWWERLERIHYPSVAQSKIQQQSSKARPVLILGGNGSLGYSFANSCLHRGIAYRSLGRAELDLSNLDQLSMTINKYQPWAIISAAGFSNVEDAEHNFDDCCLSNTFGPSLLAWLCKKHGIKLMSFSSDLVFDGAKGESYTESDLTNPLNNYGRSQANAEQLVLAQYPEALLIRSSNFFGQAQAKDPFQTMRKALQNGQNISVASDIYMSPTYLPDFVAMAIDLLIDDESGLLHLTNDTTISYYELAKEIAQRSRLDANKLIAVPMKDFGLHAKRPIYSALKTQNGIPFPSLEKALDNCYSGKMPA</sequence>
<feature type="domain" description="RmlD-like substrate binding" evidence="7">
    <location>
        <begin position="438"/>
        <end position="693"/>
    </location>
</feature>
<gene>
    <name evidence="8" type="ORF">E6A44_013870</name>
</gene>
<evidence type="ECO:0000256" key="4">
    <source>
        <dbReference type="ARBA" id="ARBA00017099"/>
    </source>
</evidence>
<name>A0ABW9JC17_9SPHI</name>
<comment type="pathway">
    <text evidence="1 6">Carbohydrate biosynthesis; dTDP-L-rhamnose biosynthesis.</text>
</comment>
<dbReference type="PANTHER" id="PTHR10491">
    <property type="entry name" value="DTDP-4-DEHYDRORHAMNOSE REDUCTASE"/>
    <property type="match status" value="1"/>
</dbReference>
<dbReference type="Proteomes" id="UP001517247">
    <property type="component" value="Unassembled WGS sequence"/>
</dbReference>
<protein>
    <recommendedName>
        <fullName evidence="4 6">dTDP-4-dehydrorhamnose reductase</fullName>
        <ecNumber evidence="3 6">1.1.1.133</ecNumber>
    </recommendedName>
</protein>
<accession>A0ABW9JC17</accession>
<dbReference type="PANTHER" id="PTHR10491:SF4">
    <property type="entry name" value="METHIONINE ADENOSYLTRANSFERASE 2 SUBUNIT BETA"/>
    <property type="match status" value="1"/>
</dbReference>
<comment type="catalytic activity">
    <reaction evidence="5">
        <text>dTDP-beta-L-rhamnose + NADP(+) = dTDP-4-dehydro-beta-L-rhamnose + NADPH + H(+)</text>
        <dbReference type="Rhea" id="RHEA:21796"/>
        <dbReference type="ChEBI" id="CHEBI:15378"/>
        <dbReference type="ChEBI" id="CHEBI:57510"/>
        <dbReference type="ChEBI" id="CHEBI:57783"/>
        <dbReference type="ChEBI" id="CHEBI:58349"/>
        <dbReference type="ChEBI" id="CHEBI:62830"/>
        <dbReference type="EC" id="1.1.1.133"/>
    </reaction>
</comment>
<keyword evidence="6" id="KW-0560">Oxidoreductase</keyword>
<dbReference type="Pfam" id="PF04321">
    <property type="entry name" value="RmlD_sub_bind"/>
    <property type="match status" value="1"/>
</dbReference>
<evidence type="ECO:0000313" key="8">
    <source>
        <dbReference type="EMBL" id="MFN0256671.1"/>
    </source>
</evidence>
<dbReference type="Gene3D" id="3.40.50.720">
    <property type="entry name" value="NAD(P)-binding Rossmann-like Domain"/>
    <property type="match status" value="1"/>
</dbReference>
<evidence type="ECO:0000256" key="5">
    <source>
        <dbReference type="ARBA" id="ARBA00048200"/>
    </source>
</evidence>